<dbReference type="AlphaFoldDB" id="A0A699YF44"/>
<feature type="region of interest" description="Disordered" evidence="1">
    <location>
        <begin position="203"/>
        <end position="235"/>
    </location>
</feature>
<feature type="non-terminal residue" evidence="2">
    <location>
        <position position="1"/>
    </location>
</feature>
<dbReference type="Proteomes" id="UP000485058">
    <property type="component" value="Unassembled WGS sequence"/>
</dbReference>
<feature type="non-terminal residue" evidence="2">
    <location>
        <position position="235"/>
    </location>
</feature>
<keyword evidence="3" id="KW-1185">Reference proteome</keyword>
<gene>
    <name evidence="2" type="ORF">HaLaN_03790</name>
</gene>
<proteinExistence type="predicted"/>
<accession>A0A699YF44</accession>
<organism evidence="2 3">
    <name type="scientific">Haematococcus lacustris</name>
    <name type="common">Green alga</name>
    <name type="synonym">Haematococcus pluvialis</name>
    <dbReference type="NCBI Taxonomy" id="44745"/>
    <lineage>
        <taxon>Eukaryota</taxon>
        <taxon>Viridiplantae</taxon>
        <taxon>Chlorophyta</taxon>
        <taxon>core chlorophytes</taxon>
        <taxon>Chlorophyceae</taxon>
        <taxon>CS clade</taxon>
        <taxon>Chlamydomonadales</taxon>
        <taxon>Haematococcaceae</taxon>
        <taxon>Haematococcus</taxon>
    </lineage>
</organism>
<evidence type="ECO:0000256" key="1">
    <source>
        <dbReference type="SAM" id="MobiDB-lite"/>
    </source>
</evidence>
<evidence type="ECO:0000313" key="2">
    <source>
        <dbReference type="EMBL" id="GFH08770.1"/>
    </source>
</evidence>
<sequence>CVGAACQTSHISYASCTRYCLYAASWHIAIERRGSATVHDGRVQLASGRGLDLCSQMPFNVQTQHLAIFVQEYSPPGYVQQRSASAGRLRQLGASTEPRPYSALPSQALMYSTAGLQPMNRLPPGGVPPALYGMQHSPLAWRAESAGGAPPSLSGLPKPKRPSLHVQSLAIAKDREELAEEVVQLRQSELRLKNDLEKAKKEERTLAEQLSRTRQAQTTAEQLLRNKQRVAGGGM</sequence>
<feature type="compositionally biased region" description="Polar residues" evidence="1">
    <location>
        <begin position="208"/>
        <end position="221"/>
    </location>
</feature>
<dbReference type="EMBL" id="BLLF01000183">
    <property type="protein sequence ID" value="GFH08770.1"/>
    <property type="molecule type" value="Genomic_DNA"/>
</dbReference>
<evidence type="ECO:0000313" key="3">
    <source>
        <dbReference type="Proteomes" id="UP000485058"/>
    </source>
</evidence>
<protein>
    <submittedName>
        <fullName evidence="2">Uncharacterized protein</fullName>
    </submittedName>
</protein>
<name>A0A699YF44_HAELA</name>
<comment type="caution">
    <text evidence="2">The sequence shown here is derived from an EMBL/GenBank/DDBJ whole genome shotgun (WGS) entry which is preliminary data.</text>
</comment>
<reference evidence="2 3" key="1">
    <citation type="submission" date="2020-02" db="EMBL/GenBank/DDBJ databases">
        <title>Draft genome sequence of Haematococcus lacustris strain NIES-144.</title>
        <authorList>
            <person name="Morimoto D."/>
            <person name="Nakagawa S."/>
            <person name="Yoshida T."/>
            <person name="Sawayama S."/>
        </authorList>
    </citation>
    <scope>NUCLEOTIDE SEQUENCE [LARGE SCALE GENOMIC DNA]</scope>
    <source>
        <strain evidence="2 3">NIES-144</strain>
    </source>
</reference>